<proteinExistence type="predicted"/>
<gene>
    <name evidence="2" type="ORF">B0H17DRAFT_1201295</name>
</gene>
<reference evidence="2" key="1">
    <citation type="submission" date="2023-03" db="EMBL/GenBank/DDBJ databases">
        <title>Massive genome expansion in bonnet fungi (Mycena s.s.) driven by repeated elements and novel gene families across ecological guilds.</title>
        <authorList>
            <consortium name="Lawrence Berkeley National Laboratory"/>
            <person name="Harder C.B."/>
            <person name="Miyauchi S."/>
            <person name="Viragh M."/>
            <person name="Kuo A."/>
            <person name="Thoen E."/>
            <person name="Andreopoulos B."/>
            <person name="Lu D."/>
            <person name="Skrede I."/>
            <person name="Drula E."/>
            <person name="Henrissat B."/>
            <person name="Morin E."/>
            <person name="Kohler A."/>
            <person name="Barry K."/>
            <person name="LaButti K."/>
            <person name="Morin E."/>
            <person name="Salamov A."/>
            <person name="Lipzen A."/>
            <person name="Mereny Z."/>
            <person name="Hegedus B."/>
            <person name="Baldrian P."/>
            <person name="Stursova M."/>
            <person name="Weitz H."/>
            <person name="Taylor A."/>
            <person name="Grigoriev I.V."/>
            <person name="Nagy L.G."/>
            <person name="Martin F."/>
            <person name="Kauserud H."/>
        </authorList>
    </citation>
    <scope>NUCLEOTIDE SEQUENCE</scope>
    <source>
        <strain evidence="2">CBHHK067</strain>
    </source>
</reference>
<dbReference type="AlphaFoldDB" id="A0AAD7GIW8"/>
<dbReference type="EMBL" id="JARKIE010000060">
    <property type="protein sequence ID" value="KAJ7691196.1"/>
    <property type="molecule type" value="Genomic_DNA"/>
</dbReference>
<evidence type="ECO:0000256" key="1">
    <source>
        <dbReference type="SAM" id="MobiDB-lite"/>
    </source>
</evidence>
<dbReference type="Proteomes" id="UP001221757">
    <property type="component" value="Unassembled WGS sequence"/>
</dbReference>
<keyword evidence="3" id="KW-1185">Reference proteome</keyword>
<evidence type="ECO:0000313" key="2">
    <source>
        <dbReference type="EMBL" id="KAJ7691196.1"/>
    </source>
</evidence>
<organism evidence="2 3">
    <name type="scientific">Mycena rosella</name>
    <name type="common">Pink bonnet</name>
    <name type="synonym">Agaricus rosellus</name>
    <dbReference type="NCBI Taxonomy" id="1033263"/>
    <lineage>
        <taxon>Eukaryota</taxon>
        <taxon>Fungi</taxon>
        <taxon>Dikarya</taxon>
        <taxon>Basidiomycota</taxon>
        <taxon>Agaricomycotina</taxon>
        <taxon>Agaricomycetes</taxon>
        <taxon>Agaricomycetidae</taxon>
        <taxon>Agaricales</taxon>
        <taxon>Marasmiineae</taxon>
        <taxon>Mycenaceae</taxon>
        <taxon>Mycena</taxon>
    </lineage>
</organism>
<comment type="caution">
    <text evidence="2">The sequence shown here is derived from an EMBL/GenBank/DDBJ whole genome shotgun (WGS) entry which is preliminary data.</text>
</comment>
<sequence length="132" mass="13780">MSAHNKTPNVTAADTIPLLVAPFTEAINNSPAASPAKKVTRTEEAEDISWVPPPTASMHRGSPQMLSARPLPGDESDDLTDYIKFLPLIATGSSKPSTYQSAGTAPAPLTVYADVTKGNGCTVPNLPLLAHS</sequence>
<feature type="region of interest" description="Disordered" evidence="1">
    <location>
        <begin position="29"/>
        <end position="74"/>
    </location>
</feature>
<accession>A0AAD7GIW8</accession>
<evidence type="ECO:0000313" key="3">
    <source>
        <dbReference type="Proteomes" id="UP001221757"/>
    </source>
</evidence>
<name>A0AAD7GIW8_MYCRO</name>
<protein>
    <submittedName>
        <fullName evidence="2">Uncharacterized protein</fullName>
    </submittedName>
</protein>